<dbReference type="InterPro" id="IPR000463">
    <property type="entry name" value="Fatty_acid-bd"/>
</dbReference>
<dbReference type="Pfam" id="PF14651">
    <property type="entry name" value="Lipocalin_7"/>
    <property type="match status" value="1"/>
</dbReference>
<dbReference type="PANTHER" id="PTHR11955">
    <property type="entry name" value="FATTY ACID BINDING PROTEIN"/>
    <property type="match status" value="1"/>
</dbReference>
<dbReference type="Ensembl" id="ENSXMAT00000025465.1">
    <property type="protein sequence ID" value="ENSXMAP00000040279.1"/>
    <property type="gene ID" value="ENSXMAG00000021535.1"/>
</dbReference>
<name>A0A3B5RB67_XIPMA</name>
<protein>
    <submittedName>
        <fullName evidence="2">Fatty acid binding protein 6, ileal (gastrotropin)</fullName>
    </submittedName>
</protein>
<dbReference type="InterPro" id="IPR012674">
    <property type="entry name" value="Calycin"/>
</dbReference>
<evidence type="ECO:0000313" key="3">
    <source>
        <dbReference type="Proteomes" id="UP000002852"/>
    </source>
</evidence>
<accession>A0A3B5RB67</accession>
<dbReference type="GO" id="GO:0032052">
    <property type="term" value="F:bile acid binding"/>
    <property type="evidence" value="ECO:0007669"/>
    <property type="project" value="Ensembl"/>
</dbReference>
<keyword evidence="3" id="KW-1185">Reference proteome</keyword>
<dbReference type="AlphaFoldDB" id="A0A3B5RB67"/>
<evidence type="ECO:0000256" key="1">
    <source>
        <dbReference type="ARBA" id="ARBA00008390"/>
    </source>
</evidence>
<dbReference type="Proteomes" id="UP000002852">
    <property type="component" value="Unassembled WGS sequence"/>
</dbReference>
<reference evidence="3" key="1">
    <citation type="submission" date="2012-01" db="EMBL/GenBank/DDBJ databases">
        <authorList>
            <person name="Walter R."/>
            <person name="Schartl M."/>
            <person name="Warren W."/>
        </authorList>
    </citation>
    <scope>NUCLEOTIDE SEQUENCE [LARGE SCALE GENOMIC DNA]</scope>
    <source>
        <strain evidence="3">JP 163 A</strain>
    </source>
</reference>
<sequence>MHSASWLVRVKAADSFSDLFFISIFTFLLIYAASGIPDDIIQKGRDYKTVTEVVQSGNDFTWTQHYPSNAKVTNNFTIGKECDMQTIGGKSFKATVNMEGGKLTVSFPNYHQVNEVSGDKLIETSTAGTVVLKRISKKI</sequence>
<dbReference type="SUPFAM" id="SSF50814">
    <property type="entry name" value="Lipocalins"/>
    <property type="match status" value="1"/>
</dbReference>
<reference evidence="3" key="2">
    <citation type="journal article" date="2013" name="Nat. Genet.">
        <title>The genome of the platyfish, Xiphophorus maculatus, provides insights into evolutionary adaptation and several complex traits.</title>
        <authorList>
            <person name="Schartl M."/>
            <person name="Walter R.B."/>
            <person name="Shen Y."/>
            <person name="Garcia T."/>
            <person name="Catchen J."/>
            <person name="Amores A."/>
            <person name="Braasch I."/>
            <person name="Chalopin D."/>
            <person name="Volff J.N."/>
            <person name="Lesch K.P."/>
            <person name="Bisazza A."/>
            <person name="Minx P."/>
            <person name="Hillier L."/>
            <person name="Wilson R.K."/>
            <person name="Fuerstenberg S."/>
            <person name="Boore J."/>
            <person name="Searle S."/>
            <person name="Postlethwait J.H."/>
            <person name="Warren W.C."/>
        </authorList>
    </citation>
    <scope>NUCLEOTIDE SEQUENCE [LARGE SCALE GENOMIC DNA]</scope>
    <source>
        <strain evidence="3">JP 163 A</strain>
    </source>
</reference>
<dbReference type="Gene3D" id="2.40.128.20">
    <property type="match status" value="1"/>
</dbReference>
<reference evidence="2" key="4">
    <citation type="submission" date="2025-09" db="UniProtKB">
        <authorList>
            <consortium name="Ensembl"/>
        </authorList>
    </citation>
    <scope>IDENTIFICATION</scope>
    <source>
        <strain evidence="2">JP 163 A</strain>
    </source>
</reference>
<dbReference type="InterPro" id="IPR031259">
    <property type="entry name" value="ILBP"/>
</dbReference>
<comment type="similarity">
    <text evidence="1">Belongs to the calycin superfamily. Fatty-acid binding protein (FABP) family.</text>
</comment>
<dbReference type="InParanoid" id="A0A3B5RB67"/>
<dbReference type="GeneTree" id="ENSGT00940000157139"/>
<evidence type="ECO:0000313" key="2">
    <source>
        <dbReference type="Ensembl" id="ENSXMAP00000040279.1"/>
    </source>
</evidence>
<dbReference type="GO" id="GO:0008289">
    <property type="term" value="F:lipid binding"/>
    <property type="evidence" value="ECO:0007669"/>
    <property type="project" value="InterPro"/>
</dbReference>
<dbReference type="STRING" id="8083.ENSXMAP00000040279"/>
<dbReference type="PRINTS" id="PR00178">
    <property type="entry name" value="FATTYACIDBP"/>
</dbReference>
<dbReference type="FunCoup" id="A0A3B5RB67">
    <property type="interactions" value="728"/>
</dbReference>
<reference evidence="2" key="3">
    <citation type="submission" date="2025-08" db="UniProtKB">
        <authorList>
            <consortium name="Ensembl"/>
        </authorList>
    </citation>
    <scope>IDENTIFICATION</scope>
    <source>
        <strain evidence="2">JP 163 A</strain>
    </source>
</reference>
<proteinExistence type="inferred from homology"/>
<organism evidence="2 3">
    <name type="scientific">Xiphophorus maculatus</name>
    <name type="common">Southern platyfish</name>
    <name type="synonym">Platypoecilus maculatus</name>
    <dbReference type="NCBI Taxonomy" id="8083"/>
    <lineage>
        <taxon>Eukaryota</taxon>
        <taxon>Metazoa</taxon>
        <taxon>Chordata</taxon>
        <taxon>Craniata</taxon>
        <taxon>Vertebrata</taxon>
        <taxon>Euteleostomi</taxon>
        <taxon>Actinopterygii</taxon>
        <taxon>Neopterygii</taxon>
        <taxon>Teleostei</taxon>
        <taxon>Neoteleostei</taxon>
        <taxon>Acanthomorphata</taxon>
        <taxon>Ovalentaria</taxon>
        <taxon>Atherinomorphae</taxon>
        <taxon>Cyprinodontiformes</taxon>
        <taxon>Poeciliidae</taxon>
        <taxon>Poeciliinae</taxon>
        <taxon>Xiphophorus</taxon>
    </lineage>
</organism>